<evidence type="ECO:0000259" key="2">
    <source>
        <dbReference type="PROSITE" id="PS50206"/>
    </source>
</evidence>
<proteinExistence type="predicted"/>
<dbReference type="InterPro" id="IPR001763">
    <property type="entry name" value="Rhodanese-like_dom"/>
</dbReference>
<dbReference type="PANTHER" id="PTHR43268:SF6">
    <property type="entry name" value="THIOSULFATE SULFURTRANSFERASE_RHODANESE-LIKE DOMAIN-CONTAINING PROTEIN 2"/>
    <property type="match status" value="1"/>
</dbReference>
<feature type="compositionally biased region" description="Polar residues" evidence="1">
    <location>
        <begin position="215"/>
        <end position="227"/>
    </location>
</feature>
<dbReference type="PANTHER" id="PTHR43268">
    <property type="entry name" value="THIOSULFATE SULFURTRANSFERASE/RHODANESE-LIKE DOMAIN-CONTAINING PROTEIN 2"/>
    <property type="match status" value="1"/>
</dbReference>
<gene>
    <name evidence="3" type="ORF">QTG54_010140</name>
</gene>
<accession>A0AAD9DAE1</accession>
<reference evidence="3" key="1">
    <citation type="submission" date="2023-06" db="EMBL/GenBank/DDBJ databases">
        <title>Survivors Of The Sea: Transcriptome response of Skeletonema marinoi to long-term dormancy.</title>
        <authorList>
            <person name="Pinder M.I.M."/>
            <person name="Kourtchenko O."/>
            <person name="Robertson E.K."/>
            <person name="Larsson T."/>
            <person name="Maumus F."/>
            <person name="Osuna-Cruz C.M."/>
            <person name="Vancaester E."/>
            <person name="Stenow R."/>
            <person name="Vandepoele K."/>
            <person name="Ploug H."/>
            <person name="Bruchert V."/>
            <person name="Godhe A."/>
            <person name="Topel M."/>
        </authorList>
    </citation>
    <scope>NUCLEOTIDE SEQUENCE</scope>
    <source>
        <strain evidence="3">R05AC</strain>
    </source>
</reference>
<organism evidence="3 4">
    <name type="scientific">Skeletonema marinoi</name>
    <dbReference type="NCBI Taxonomy" id="267567"/>
    <lineage>
        <taxon>Eukaryota</taxon>
        <taxon>Sar</taxon>
        <taxon>Stramenopiles</taxon>
        <taxon>Ochrophyta</taxon>
        <taxon>Bacillariophyta</taxon>
        <taxon>Coscinodiscophyceae</taxon>
        <taxon>Thalassiosirophycidae</taxon>
        <taxon>Thalassiosirales</taxon>
        <taxon>Skeletonemataceae</taxon>
        <taxon>Skeletonema</taxon>
        <taxon>Skeletonema marinoi-dohrnii complex</taxon>
    </lineage>
</organism>
<dbReference type="InterPro" id="IPR040503">
    <property type="entry name" value="TRHO_N"/>
</dbReference>
<dbReference type="Proteomes" id="UP001224775">
    <property type="component" value="Unassembled WGS sequence"/>
</dbReference>
<sequence length="706" mass="79169">MESTSSSSSSSTHRPHHHHHHQHVVLFYRYFLPSSSTNQQLSSATLNLFRQNSSHYLPLLHQHQSTLCQQLGNMKGRILLSTEGINGTLSCSTEMELMEYIERMEGFDLIGELGVPPTSNHHDDANYSEVTAKVTLTPKAGSGHLFANIDWKTSTTNNKSSSSSQTQVDPFPDLKIQIVKEIVNTGGAIHVDEIPLDTGKEISAEEFHSILVDAQQQQEGDASSTDGSGMDDAIDGERPLKKHKVDDIKKKEVVLIDVRNTFEHAIGHFIHPTFSTTRGDSSKNDGAVDDKDTKATTTTTTDASPTPAINPNTVTFSHFDSTFCSQNSESLKDKKVLMYCTGGIRCVKASAMLKQRGVKDVSHLSGGIHRYLEKYGKDGFYKGKVFVFDQRVALDADSMLVVKQEEEEEKVVVDVGEKSHDCQHEKQQLQQLQKQKDVVGKCIECNIPYDEISGANLCSVCRDLILICPSCRITLHEFHCDRHQRWKDAYFTFLERFTVEELEKQKRELQSLHDSYYLPAKKHKNVRKTLRKQMEKIDARVDDIKVGNAVVEQNAKRRCRTCFESNDICDGRCWGFWKHSQSPHHVQGGGNGSTLEPIMEAKVGDRVTVGPNWNEIRLGGRGSQQDPVRLGTVVNIKSWASGGDELDCVAVKWDKSVDCGRRRNTSGTEEQQSEIYRWGVVARNGQRMYDVRRVVTGDGDSTNSAR</sequence>
<evidence type="ECO:0000313" key="4">
    <source>
        <dbReference type="Proteomes" id="UP001224775"/>
    </source>
</evidence>
<evidence type="ECO:0000313" key="3">
    <source>
        <dbReference type="EMBL" id="KAK1738824.1"/>
    </source>
</evidence>
<dbReference type="Pfam" id="PF00581">
    <property type="entry name" value="Rhodanese"/>
    <property type="match status" value="1"/>
</dbReference>
<dbReference type="EMBL" id="JATAAI010000019">
    <property type="protein sequence ID" value="KAK1738824.1"/>
    <property type="molecule type" value="Genomic_DNA"/>
</dbReference>
<dbReference type="Pfam" id="PF17773">
    <property type="entry name" value="UPF0176_N"/>
    <property type="match status" value="1"/>
</dbReference>
<keyword evidence="4" id="KW-1185">Reference proteome</keyword>
<dbReference type="Pfam" id="PF12368">
    <property type="entry name" value="Rhodanese_C"/>
    <property type="match status" value="1"/>
</dbReference>
<feature type="domain" description="Rhodanese" evidence="2">
    <location>
        <begin position="249"/>
        <end position="380"/>
    </location>
</feature>
<comment type="caution">
    <text evidence="3">The sequence shown here is derived from an EMBL/GenBank/DDBJ whole genome shotgun (WGS) entry which is preliminary data.</text>
</comment>
<dbReference type="SMART" id="SM00450">
    <property type="entry name" value="RHOD"/>
    <property type="match status" value="1"/>
</dbReference>
<dbReference type="InterPro" id="IPR020936">
    <property type="entry name" value="TrhO"/>
</dbReference>
<dbReference type="Gene3D" id="3.30.70.100">
    <property type="match status" value="1"/>
</dbReference>
<dbReference type="AlphaFoldDB" id="A0AAD9DAE1"/>
<evidence type="ECO:0000256" key="1">
    <source>
        <dbReference type="SAM" id="MobiDB-lite"/>
    </source>
</evidence>
<dbReference type="Gene3D" id="3.40.250.10">
    <property type="entry name" value="Rhodanese-like domain"/>
    <property type="match status" value="1"/>
</dbReference>
<feature type="region of interest" description="Disordered" evidence="1">
    <location>
        <begin position="273"/>
        <end position="309"/>
    </location>
</feature>
<name>A0AAD9DAE1_9STRA</name>
<dbReference type="InterPro" id="IPR036873">
    <property type="entry name" value="Rhodanese-like_dom_sf"/>
</dbReference>
<protein>
    <submittedName>
        <fullName evidence="3">Rhodanese-like domain-containing protein</fullName>
    </submittedName>
</protein>
<dbReference type="InterPro" id="IPR022111">
    <property type="entry name" value="Rhodanese_C"/>
</dbReference>
<dbReference type="SUPFAM" id="SSF52821">
    <property type="entry name" value="Rhodanese/Cell cycle control phosphatase"/>
    <property type="match status" value="1"/>
</dbReference>
<feature type="compositionally biased region" description="Basic and acidic residues" evidence="1">
    <location>
        <begin position="280"/>
        <end position="294"/>
    </location>
</feature>
<dbReference type="PROSITE" id="PS50206">
    <property type="entry name" value="RHODANESE_3"/>
    <property type="match status" value="1"/>
</dbReference>
<feature type="region of interest" description="Disordered" evidence="1">
    <location>
        <begin position="215"/>
        <end position="238"/>
    </location>
</feature>